<dbReference type="Gene3D" id="3.40.50.10600">
    <property type="entry name" value="SpoIIaa-like domains"/>
    <property type="match status" value="1"/>
</dbReference>
<accession>A0ABP9FTF4</accession>
<keyword evidence="1" id="KW-0812">Transmembrane</keyword>
<dbReference type="InterPro" id="IPR036513">
    <property type="entry name" value="STAS_dom_sf"/>
</dbReference>
<dbReference type="EMBL" id="BAABJI010000002">
    <property type="protein sequence ID" value="GAA4915527.1"/>
    <property type="molecule type" value="Genomic_DNA"/>
</dbReference>
<feature type="transmembrane region" description="Helical" evidence="1">
    <location>
        <begin position="54"/>
        <end position="73"/>
    </location>
</feature>
<dbReference type="Pfam" id="PF11964">
    <property type="entry name" value="SpoIIAA-like"/>
    <property type="match status" value="1"/>
</dbReference>
<dbReference type="SUPFAM" id="SSF52091">
    <property type="entry name" value="SpoIIaa-like"/>
    <property type="match status" value="1"/>
</dbReference>
<keyword evidence="1" id="KW-0472">Membrane</keyword>
<gene>
    <name evidence="2" type="ORF">GCM10023313_18780</name>
</gene>
<dbReference type="InterPro" id="IPR021866">
    <property type="entry name" value="SpoIIAA-like"/>
</dbReference>
<dbReference type="Proteomes" id="UP001501436">
    <property type="component" value="Unassembled WGS sequence"/>
</dbReference>
<proteinExistence type="predicted"/>
<organism evidence="2 3">
    <name type="scientific">Mucilaginibacter defluvii</name>
    <dbReference type="NCBI Taxonomy" id="1196019"/>
    <lineage>
        <taxon>Bacteria</taxon>
        <taxon>Pseudomonadati</taxon>
        <taxon>Bacteroidota</taxon>
        <taxon>Sphingobacteriia</taxon>
        <taxon>Sphingobacteriales</taxon>
        <taxon>Sphingobacteriaceae</taxon>
        <taxon>Mucilaginibacter</taxon>
    </lineage>
</organism>
<keyword evidence="1" id="KW-1133">Transmembrane helix</keyword>
<evidence type="ECO:0000313" key="2">
    <source>
        <dbReference type="EMBL" id="GAA4915527.1"/>
    </source>
</evidence>
<dbReference type="RefSeq" id="WP_345330935.1">
    <property type="nucleotide sequence ID" value="NZ_BAABJI010000002.1"/>
</dbReference>
<sequence>MLKQIDELPGHVLGVHAKGCVTRRDIKTVLEPAVDNFVKIYGGLNYILLAESSIWDYTTGAMFAYLFLIIKYYTKWNKVAVVADDKGVQMFTAVFRFLIPGVSKRFQFKQMDKAIQWIAKKDH</sequence>
<reference evidence="3" key="1">
    <citation type="journal article" date="2019" name="Int. J. Syst. Evol. Microbiol.">
        <title>The Global Catalogue of Microorganisms (GCM) 10K type strain sequencing project: providing services to taxonomists for standard genome sequencing and annotation.</title>
        <authorList>
            <consortium name="The Broad Institute Genomics Platform"/>
            <consortium name="The Broad Institute Genome Sequencing Center for Infectious Disease"/>
            <person name="Wu L."/>
            <person name="Ma J."/>
        </authorList>
    </citation>
    <scope>NUCLEOTIDE SEQUENCE [LARGE SCALE GENOMIC DNA]</scope>
    <source>
        <strain evidence="3">JCM 18283</strain>
    </source>
</reference>
<evidence type="ECO:0000256" key="1">
    <source>
        <dbReference type="SAM" id="Phobius"/>
    </source>
</evidence>
<comment type="caution">
    <text evidence="2">The sequence shown here is derived from an EMBL/GenBank/DDBJ whole genome shotgun (WGS) entry which is preliminary data.</text>
</comment>
<protein>
    <recommendedName>
        <fullName evidence="4">SpoIIAA-like protein</fullName>
    </recommendedName>
</protein>
<dbReference type="InterPro" id="IPR038396">
    <property type="entry name" value="SpoIIAA-like_sf"/>
</dbReference>
<evidence type="ECO:0000313" key="3">
    <source>
        <dbReference type="Proteomes" id="UP001501436"/>
    </source>
</evidence>
<name>A0ABP9FTF4_9SPHI</name>
<evidence type="ECO:0008006" key="4">
    <source>
        <dbReference type="Google" id="ProtNLM"/>
    </source>
</evidence>
<keyword evidence="3" id="KW-1185">Reference proteome</keyword>